<evidence type="ECO:0000256" key="6">
    <source>
        <dbReference type="ARBA" id="ARBA00023136"/>
    </source>
</evidence>
<feature type="transmembrane region" description="Helical" evidence="7">
    <location>
        <begin position="40"/>
        <end position="57"/>
    </location>
</feature>
<evidence type="ECO:0000313" key="10">
    <source>
        <dbReference type="Proteomes" id="UP000214666"/>
    </source>
</evidence>
<dbReference type="EMBL" id="CP020028">
    <property type="protein sequence ID" value="ASR47400.1"/>
    <property type="molecule type" value="Genomic_DNA"/>
</dbReference>
<feature type="transmembrane region" description="Helical" evidence="7">
    <location>
        <begin position="242"/>
        <end position="261"/>
    </location>
</feature>
<proteinExistence type="inferred from homology"/>
<dbReference type="Pfam" id="PF00892">
    <property type="entry name" value="EamA"/>
    <property type="match status" value="2"/>
</dbReference>
<feature type="transmembrane region" description="Helical" evidence="7">
    <location>
        <begin position="7"/>
        <end position="28"/>
    </location>
</feature>
<keyword evidence="3" id="KW-1003">Cell membrane</keyword>
<evidence type="ECO:0000256" key="1">
    <source>
        <dbReference type="ARBA" id="ARBA00004651"/>
    </source>
</evidence>
<dbReference type="PANTHER" id="PTHR42920:SF5">
    <property type="entry name" value="EAMA DOMAIN-CONTAINING PROTEIN"/>
    <property type="match status" value="1"/>
</dbReference>
<dbReference type="PANTHER" id="PTHR42920">
    <property type="entry name" value="OS03G0707200 PROTEIN-RELATED"/>
    <property type="match status" value="1"/>
</dbReference>
<dbReference type="KEGG" id="pkb:B4V02_12245"/>
<name>A0A222WLN7_9BACL</name>
<feature type="transmembrane region" description="Helical" evidence="7">
    <location>
        <begin position="267"/>
        <end position="285"/>
    </location>
</feature>
<dbReference type="GO" id="GO:0005886">
    <property type="term" value="C:plasma membrane"/>
    <property type="evidence" value="ECO:0007669"/>
    <property type="project" value="UniProtKB-SubCell"/>
</dbReference>
<evidence type="ECO:0000256" key="5">
    <source>
        <dbReference type="ARBA" id="ARBA00022989"/>
    </source>
</evidence>
<keyword evidence="5 7" id="KW-1133">Transmembrane helix</keyword>
<organism evidence="9 10">
    <name type="scientific">Paenibacillus kribbensis</name>
    <dbReference type="NCBI Taxonomy" id="172713"/>
    <lineage>
        <taxon>Bacteria</taxon>
        <taxon>Bacillati</taxon>
        <taxon>Bacillota</taxon>
        <taxon>Bacilli</taxon>
        <taxon>Bacillales</taxon>
        <taxon>Paenibacillaceae</taxon>
        <taxon>Paenibacillus</taxon>
    </lineage>
</organism>
<evidence type="ECO:0000313" key="9">
    <source>
        <dbReference type="EMBL" id="ASR47400.1"/>
    </source>
</evidence>
<feature type="domain" description="EamA" evidence="8">
    <location>
        <begin position="150"/>
        <end position="283"/>
    </location>
</feature>
<protein>
    <submittedName>
        <fullName evidence="9">EamA family transporter</fullName>
    </submittedName>
</protein>
<dbReference type="SUPFAM" id="SSF103481">
    <property type="entry name" value="Multidrug resistance efflux transporter EmrE"/>
    <property type="match status" value="2"/>
</dbReference>
<keyword evidence="6 7" id="KW-0472">Membrane</keyword>
<feature type="transmembrane region" description="Helical" evidence="7">
    <location>
        <begin position="94"/>
        <end position="111"/>
    </location>
</feature>
<gene>
    <name evidence="9" type="ORF">B4V02_12245</name>
</gene>
<dbReference type="AlphaFoldDB" id="A0A222WLN7"/>
<feature type="transmembrane region" description="Helical" evidence="7">
    <location>
        <begin position="153"/>
        <end position="172"/>
    </location>
</feature>
<sequence>MKLWHYAFIVFLGGCCYGILSTFVKLAYSAGFTVAEVTGAQYFFGTVLSWIVVLFTKRKKLTYKQTSKLILSGIPSGLTGLFYCQSLQTLNASLAIVLLFQFVWIGALYEWVFQKRRLTKKKLISIGIPLIGSMLAANVMFQENVTLSWQGAIWGFLAALSFAMFIFLSGSVEKGTPPILKSALLSTGAVITVFVVFPPTFLFNFDVLTGLSPYGLLLGVFGVVLPPLLYSIGMPQVGSGMGTILTASELPMAILMSSLVLGEHVGLPQWIGVLIILGGIVGSNIRRGDSEQQSLNIQKSTTF</sequence>
<feature type="transmembrane region" description="Helical" evidence="7">
    <location>
        <begin position="69"/>
        <end position="88"/>
    </location>
</feature>
<dbReference type="OrthoDB" id="3180815at2"/>
<keyword evidence="4 7" id="KW-0812">Transmembrane</keyword>
<dbReference type="PROSITE" id="PS51257">
    <property type="entry name" value="PROKAR_LIPOPROTEIN"/>
    <property type="match status" value="1"/>
</dbReference>
<dbReference type="InterPro" id="IPR000620">
    <property type="entry name" value="EamA_dom"/>
</dbReference>
<evidence type="ECO:0000256" key="3">
    <source>
        <dbReference type="ARBA" id="ARBA00022475"/>
    </source>
</evidence>
<evidence type="ECO:0000256" key="2">
    <source>
        <dbReference type="ARBA" id="ARBA00007362"/>
    </source>
</evidence>
<evidence type="ECO:0000256" key="7">
    <source>
        <dbReference type="SAM" id="Phobius"/>
    </source>
</evidence>
<comment type="similarity">
    <text evidence="2">Belongs to the EamA transporter family.</text>
</comment>
<evidence type="ECO:0000256" key="4">
    <source>
        <dbReference type="ARBA" id="ARBA00022692"/>
    </source>
</evidence>
<reference evidence="9 10" key="1">
    <citation type="submission" date="2017-03" db="EMBL/GenBank/DDBJ databases">
        <title>Complete genome sequence of Paenibacillus Kribbensis producing bioflocculants.</title>
        <authorList>
            <person name="Lee H.-G."/>
            <person name="Oh H.-M."/>
        </authorList>
    </citation>
    <scope>NUCLEOTIDE SEQUENCE [LARGE SCALE GENOMIC DNA]</scope>
    <source>
        <strain evidence="9 10">AM49</strain>
    </source>
</reference>
<feature type="transmembrane region" description="Helical" evidence="7">
    <location>
        <begin position="211"/>
        <end position="230"/>
    </location>
</feature>
<feature type="transmembrane region" description="Helical" evidence="7">
    <location>
        <begin position="184"/>
        <end position="205"/>
    </location>
</feature>
<accession>A0A222WLN7</accession>
<evidence type="ECO:0000259" key="8">
    <source>
        <dbReference type="Pfam" id="PF00892"/>
    </source>
</evidence>
<dbReference type="InterPro" id="IPR051258">
    <property type="entry name" value="Diverse_Substrate_Transporter"/>
</dbReference>
<dbReference type="RefSeq" id="WP_094154976.1">
    <property type="nucleotide sequence ID" value="NZ_CP020028.1"/>
</dbReference>
<comment type="subcellular location">
    <subcellularLocation>
        <location evidence="1">Cell membrane</location>
        <topology evidence="1">Multi-pass membrane protein</topology>
    </subcellularLocation>
</comment>
<dbReference type="Proteomes" id="UP000214666">
    <property type="component" value="Chromosome"/>
</dbReference>
<dbReference type="InterPro" id="IPR037185">
    <property type="entry name" value="EmrE-like"/>
</dbReference>
<keyword evidence="10" id="KW-1185">Reference proteome</keyword>
<feature type="transmembrane region" description="Helical" evidence="7">
    <location>
        <begin position="123"/>
        <end position="141"/>
    </location>
</feature>
<feature type="domain" description="EamA" evidence="8">
    <location>
        <begin position="7"/>
        <end position="136"/>
    </location>
</feature>